<dbReference type="EMBL" id="LS483409">
    <property type="protein sequence ID" value="SQG78579.1"/>
    <property type="molecule type" value="Genomic_DNA"/>
</dbReference>
<dbReference type="InterPro" id="IPR020904">
    <property type="entry name" value="Sc_DH/Rdtase_CS"/>
</dbReference>
<dbReference type="PANTHER" id="PTHR44196:SF1">
    <property type="entry name" value="DEHYDROGENASE_REDUCTASE SDR FAMILY MEMBER 7B"/>
    <property type="match status" value="1"/>
</dbReference>
<comment type="similarity">
    <text evidence="1 3">Belongs to the short-chain dehydrogenases/reductases (SDR) family.</text>
</comment>
<dbReference type="Proteomes" id="UP000249013">
    <property type="component" value="Chromosome 1"/>
</dbReference>
<dbReference type="GO" id="GO:0016491">
    <property type="term" value="F:oxidoreductase activity"/>
    <property type="evidence" value="ECO:0007669"/>
    <property type="project" value="UniProtKB-KW"/>
</dbReference>
<gene>
    <name evidence="4" type="primary">ydfG_1</name>
    <name evidence="4" type="ORF">NCTC13773_00345</name>
</gene>
<dbReference type="PROSITE" id="PS00061">
    <property type="entry name" value="ADH_SHORT"/>
    <property type="match status" value="1"/>
</dbReference>
<dbReference type="GO" id="GO:0016020">
    <property type="term" value="C:membrane"/>
    <property type="evidence" value="ECO:0007669"/>
    <property type="project" value="TreeGrafter"/>
</dbReference>
<keyword evidence="2 4" id="KW-0560">Oxidoreductase</keyword>
<dbReference type="Pfam" id="PF00106">
    <property type="entry name" value="adh_short"/>
    <property type="match status" value="1"/>
</dbReference>
<organism evidence="4 5">
    <name type="scientific">Streptococcus gallolyticus</name>
    <dbReference type="NCBI Taxonomy" id="315405"/>
    <lineage>
        <taxon>Bacteria</taxon>
        <taxon>Bacillati</taxon>
        <taxon>Bacillota</taxon>
        <taxon>Bacilli</taxon>
        <taxon>Lactobacillales</taxon>
        <taxon>Streptococcaceae</taxon>
        <taxon>Streptococcus</taxon>
    </lineage>
</organism>
<dbReference type="SUPFAM" id="SSF51735">
    <property type="entry name" value="NAD(P)-binding Rossmann-fold domains"/>
    <property type="match status" value="1"/>
</dbReference>
<dbReference type="InterPro" id="IPR002347">
    <property type="entry name" value="SDR_fam"/>
</dbReference>
<dbReference type="AlphaFoldDB" id="A0AA94M1J3"/>
<evidence type="ECO:0000256" key="1">
    <source>
        <dbReference type="ARBA" id="ARBA00006484"/>
    </source>
</evidence>
<dbReference type="EC" id="1.1.1.-" evidence="4"/>
<dbReference type="RefSeq" id="WP_077496122.1">
    <property type="nucleotide sequence ID" value="NZ_LS483409.1"/>
</dbReference>
<dbReference type="PRINTS" id="PR00080">
    <property type="entry name" value="SDRFAMILY"/>
</dbReference>
<evidence type="ECO:0000313" key="5">
    <source>
        <dbReference type="Proteomes" id="UP000249013"/>
    </source>
</evidence>
<dbReference type="Gene3D" id="3.40.50.720">
    <property type="entry name" value="NAD(P)-binding Rossmann-like Domain"/>
    <property type="match status" value="1"/>
</dbReference>
<reference evidence="4 5" key="1">
    <citation type="submission" date="2018-06" db="EMBL/GenBank/DDBJ databases">
        <authorList>
            <consortium name="Pathogen Informatics"/>
            <person name="Doyle S."/>
        </authorList>
    </citation>
    <scope>NUCLEOTIDE SEQUENCE [LARGE SCALE GENOMIC DNA]</scope>
    <source>
        <strain evidence="4 5">NCTC13773</strain>
    </source>
</reference>
<accession>A0AA94M1J3</accession>
<dbReference type="InterPro" id="IPR036291">
    <property type="entry name" value="NAD(P)-bd_dom_sf"/>
</dbReference>
<proteinExistence type="inferred from homology"/>
<evidence type="ECO:0000256" key="3">
    <source>
        <dbReference type="RuleBase" id="RU000363"/>
    </source>
</evidence>
<evidence type="ECO:0000256" key="2">
    <source>
        <dbReference type="ARBA" id="ARBA00023002"/>
    </source>
</evidence>
<dbReference type="PRINTS" id="PR00081">
    <property type="entry name" value="GDHRDH"/>
</dbReference>
<evidence type="ECO:0000313" key="4">
    <source>
        <dbReference type="EMBL" id="SQG78579.1"/>
    </source>
</evidence>
<dbReference type="PANTHER" id="PTHR44196">
    <property type="entry name" value="DEHYDROGENASE/REDUCTASE SDR FAMILY MEMBER 7B"/>
    <property type="match status" value="1"/>
</dbReference>
<protein>
    <submittedName>
        <fullName evidence="4">Short chain dehydrogenase</fullName>
        <ecNumber evidence="4">1.1.1.-</ecNumber>
    </submittedName>
</protein>
<name>A0AA94M1J3_9STRE</name>
<sequence>MNIKENTVLITGGASGIGYALAERFIKEGNEVIICGRSMDKLEAAKKKLPELHIKQCDISVEAQRIALFEEVTKEFPEINVIVNNAGLQVQRDLTQDVDWSSCAKEIATNMEAPIHLCTLFVPVLKGKENATIINVTSGLAFLPAPYVPIYTATKAGMHNFTFCLRQHVAECGIDVVEVIPPPVNTNLGGAGVHANIGADLNVYADSVMDGLKAGDKELTFGFSTQNHAKSRKELEAMAAATWANRGKMTPPSLKEQR</sequence>